<dbReference type="OrthoDB" id="9768323at2"/>
<evidence type="ECO:0000259" key="2">
    <source>
        <dbReference type="Pfam" id="PF05378"/>
    </source>
</evidence>
<dbReference type="Pfam" id="PF01968">
    <property type="entry name" value="Hydantoinase_A"/>
    <property type="match status" value="1"/>
</dbReference>
<evidence type="ECO:0000313" key="5">
    <source>
        <dbReference type="Proteomes" id="UP000181917"/>
    </source>
</evidence>
<dbReference type="SUPFAM" id="SSF53067">
    <property type="entry name" value="Actin-like ATPase domain"/>
    <property type="match status" value="1"/>
</dbReference>
<dbReference type="AlphaFoldDB" id="A0A1H1BWL5"/>
<name>A0A1H1BWL5_9MICC</name>
<dbReference type="KEGG" id="acry:AC20117_09420"/>
<dbReference type="Pfam" id="PF19278">
    <property type="entry name" value="Hydant_A_C"/>
    <property type="match status" value="1"/>
</dbReference>
<evidence type="ECO:0000259" key="1">
    <source>
        <dbReference type="Pfam" id="PF01968"/>
    </source>
</evidence>
<feature type="domain" description="Hydantoinase A/oxoprolinase" evidence="1">
    <location>
        <begin position="200"/>
        <end position="482"/>
    </location>
</feature>
<dbReference type="GO" id="GO:0005829">
    <property type="term" value="C:cytosol"/>
    <property type="evidence" value="ECO:0007669"/>
    <property type="project" value="TreeGrafter"/>
</dbReference>
<proteinExistence type="predicted"/>
<dbReference type="InterPro" id="IPR008040">
    <property type="entry name" value="Hydant_A_N"/>
</dbReference>
<dbReference type="STRING" id="37928.SAMN04489742_1587"/>
<dbReference type="PANTHER" id="PTHR11365">
    <property type="entry name" value="5-OXOPROLINASE RELATED"/>
    <property type="match status" value="1"/>
</dbReference>
<feature type="domain" description="Hydantoinase/oxoprolinase N-terminal" evidence="2">
    <location>
        <begin position="2"/>
        <end position="179"/>
    </location>
</feature>
<dbReference type="RefSeq" id="WP_074699948.1">
    <property type="nucleotide sequence ID" value="NZ_CP018863.1"/>
</dbReference>
<evidence type="ECO:0000259" key="3">
    <source>
        <dbReference type="Pfam" id="PF19278"/>
    </source>
</evidence>
<evidence type="ECO:0000313" key="4">
    <source>
        <dbReference type="EMBL" id="SDQ55796.1"/>
    </source>
</evidence>
<dbReference type="Proteomes" id="UP000181917">
    <property type="component" value="Unassembled WGS sequence"/>
</dbReference>
<feature type="domain" description="Acetophenone carboxylase-like C-terminal" evidence="3">
    <location>
        <begin position="501"/>
        <end position="664"/>
    </location>
</feature>
<keyword evidence="5" id="KW-1185">Reference proteome</keyword>
<dbReference type="InterPro" id="IPR043129">
    <property type="entry name" value="ATPase_NBD"/>
</dbReference>
<organism evidence="4 5">
    <name type="scientific">Crystallibacter crystallopoietes</name>
    <dbReference type="NCBI Taxonomy" id="37928"/>
    <lineage>
        <taxon>Bacteria</taxon>
        <taxon>Bacillati</taxon>
        <taxon>Actinomycetota</taxon>
        <taxon>Actinomycetes</taxon>
        <taxon>Micrococcales</taxon>
        <taxon>Micrococcaceae</taxon>
        <taxon>Crystallibacter</taxon>
    </lineage>
</organism>
<dbReference type="InterPro" id="IPR045079">
    <property type="entry name" value="Oxoprolinase-like"/>
</dbReference>
<gene>
    <name evidence="4" type="ORF">SAMN04489742_1587</name>
</gene>
<dbReference type="EMBL" id="FNKH01000002">
    <property type="protein sequence ID" value="SDQ55796.1"/>
    <property type="molecule type" value="Genomic_DNA"/>
</dbReference>
<dbReference type="InterPro" id="IPR002821">
    <property type="entry name" value="Hydantoinase_A"/>
</dbReference>
<dbReference type="GO" id="GO:0017168">
    <property type="term" value="F:5-oxoprolinase (ATP-hydrolyzing) activity"/>
    <property type="evidence" value="ECO:0007669"/>
    <property type="project" value="TreeGrafter"/>
</dbReference>
<sequence length="676" mass="72827">MFGVDVGGTFTDVVAVKDGTVHVTKVPSNPQNPQLAVLEGARRLGVEGSRVFNHASTKGLNAVLTRSLPKVGFLTTEGHRDMLDAGRGWRPFEGQLNPHWRRSFGDAAGRPLVPRYLRRGIPERILSNGSILQPLDEDRARTQLEVFKRCGVEAVAICLINSYVNPQHEQRLKELVREVLGPIPLSISSETSPLSKEYTRASTTVIDVMMKMMYDDYAEQLSDGLSEQGFDGRLNFADCTASLVPWQEALRNPYRILFAGPAAGAASCVQLGKATGDENLICCDVGGTSTDVALIQNGSTFTNDSFEIEFDMVISALSTDISSVGAGGGSIVSITSTGDVQVGPESAGAYPGPACYGRGGTAPTVTDACALMGILNPKDFAGGQIQMDLDAARTAFESLDSPLSFEQRVNYAYRIAVHNIAEEVTNVAIRKGADPRDFSLVAYGSAGPMLLAPLLDILQVKSIIVPPNPGLFSALGLLSTDTVFSDSRTRYLPLFPENAGEIDTIFQEMESELLERTGVDPANVTIKRSFDGRLFGQSWETPFVEVPAGPITEETVPALVEAFHQVYERRNTLRFPAIPVQAATYRVQLVVDSERFEYSAAAGTGGAQHPKPKAFRAVSHFREATVDSPVYNRADLGVGQSILGPAIIEEDLCTTMVLRGQKATAGSFGELRITLA</sequence>
<protein>
    <submittedName>
        <fullName evidence="4">N-methylhydantoinase A</fullName>
    </submittedName>
</protein>
<dbReference type="Pfam" id="PF05378">
    <property type="entry name" value="Hydant_A_N"/>
    <property type="match status" value="1"/>
</dbReference>
<dbReference type="PANTHER" id="PTHR11365:SF23">
    <property type="entry name" value="HYPOTHETICAL 5-OXOPROLINASE (EUROFUNG)-RELATED"/>
    <property type="match status" value="1"/>
</dbReference>
<dbReference type="InterPro" id="IPR049517">
    <property type="entry name" value="ACX-like_C"/>
</dbReference>
<accession>A0A1H1BWL5</accession>
<reference evidence="4 5" key="1">
    <citation type="submission" date="2016-10" db="EMBL/GenBank/DDBJ databases">
        <authorList>
            <person name="de Groot N.N."/>
        </authorList>
    </citation>
    <scope>NUCLEOTIDE SEQUENCE [LARGE SCALE GENOMIC DNA]</scope>
    <source>
        <strain evidence="4 5">DSM 20117</strain>
    </source>
</reference>
<dbReference type="GO" id="GO:0006749">
    <property type="term" value="P:glutathione metabolic process"/>
    <property type="evidence" value="ECO:0007669"/>
    <property type="project" value="TreeGrafter"/>
</dbReference>